<proteinExistence type="predicted"/>
<dbReference type="EMBL" id="JBHSHD010000017">
    <property type="protein sequence ID" value="MFC4822545.1"/>
    <property type="molecule type" value="Genomic_DNA"/>
</dbReference>
<feature type="region of interest" description="Disordered" evidence="1">
    <location>
        <begin position="1"/>
        <end position="49"/>
    </location>
</feature>
<accession>A0ABV9R134</accession>
<organism evidence="2 3">
    <name type="scientific">Dokdonella ginsengisoli</name>
    <dbReference type="NCBI Taxonomy" id="363846"/>
    <lineage>
        <taxon>Bacteria</taxon>
        <taxon>Pseudomonadati</taxon>
        <taxon>Pseudomonadota</taxon>
        <taxon>Gammaproteobacteria</taxon>
        <taxon>Lysobacterales</taxon>
        <taxon>Rhodanobacteraceae</taxon>
        <taxon>Dokdonella</taxon>
    </lineage>
</organism>
<comment type="caution">
    <text evidence="2">The sequence shown here is derived from an EMBL/GenBank/DDBJ whole genome shotgun (WGS) entry which is preliminary data.</text>
</comment>
<name>A0ABV9R134_9GAMM</name>
<evidence type="ECO:0000313" key="3">
    <source>
        <dbReference type="Proteomes" id="UP001595886"/>
    </source>
</evidence>
<evidence type="ECO:0000256" key="1">
    <source>
        <dbReference type="SAM" id="MobiDB-lite"/>
    </source>
</evidence>
<keyword evidence="3" id="KW-1185">Reference proteome</keyword>
<sequence length="170" mass="18271">PRPSAPAERPTRAPARSEAPATAAPSAPSRVAPAVQEAAPSSAPQFYGRDGKVLLPENAAAGEAPFPQLPIIPTEGNPFVHRNPLPYEPTRFDKYFPSVRETLGDELVRKATVQRSARTPWGTQITCTWVLFFGACGWGPVPRATIEELKAMRVELPMPKTPPAPGPVSD</sequence>
<gene>
    <name evidence="2" type="ORF">ACFO6Q_19655</name>
</gene>
<evidence type="ECO:0000313" key="2">
    <source>
        <dbReference type="EMBL" id="MFC4822545.1"/>
    </source>
</evidence>
<feature type="compositionally biased region" description="Low complexity" evidence="1">
    <location>
        <begin position="1"/>
        <end position="35"/>
    </location>
</feature>
<feature type="non-terminal residue" evidence="2">
    <location>
        <position position="1"/>
    </location>
</feature>
<dbReference type="Proteomes" id="UP001595886">
    <property type="component" value="Unassembled WGS sequence"/>
</dbReference>
<protein>
    <submittedName>
        <fullName evidence="2">Uncharacterized protein</fullName>
    </submittedName>
</protein>
<reference evidence="3" key="1">
    <citation type="journal article" date="2019" name="Int. J. Syst. Evol. Microbiol.">
        <title>The Global Catalogue of Microorganisms (GCM) 10K type strain sequencing project: providing services to taxonomists for standard genome sequencing and annotation.</title>
        <authorList>
            <consortium name="The Broad Institute Genomics Platform"/>
            <consortium name="The Broad Institute Genome Sequencing Center for Infectious Disease"/>
            <person name="Wu L."/>
            <person name="Ma J."/>
        </authorList>
    </citation>
    <scope>NUCLEOTIDE SEQUENCE [LARGE SCALE GENOMIC DNA]</scope>
    <source>
        <strain evidence="3">CCUG 30340</strain>
    </source>
</reference>